<evidence type="ECO:0000313" key="1">
    <source>
        <dbReference type="EMBL" id="RPA71080.1"/>
    </source>
</evidence>
<name>A0A3N4HG38_ASCIM</name>
<proteinExistence type="predicted"/>
<gene>
    <name evidence="1" type="ORF">BJ508DRAFT_110549</name>
</gene>
<accession>A0A3N4HG38</accession>
<reference evidence="1 2" key="1">
    <citation type="journal article" date="2018" name="Nat. Ecol. Evol.">
        <title>Pezizomycetes genomes reveal the molecular basis of ectomycorrhizal truffle lifestyle.</title>
        <authorList>
            <person name="Murat C."/>
            <person name="Payen T."/>
            <person name="Noel B."/>
            <person name="Kuo A."/>
            <person name="Morin E."/>
            <person name="Chen J."/>
            <person name="Kohler A."/>
            <person name="Krizsan K."/>
            <person name="Balestrini R."/>
            <person name="Da Silva C."/>
            <person name="Montanini B."/>
            <person name="Hainaut M."/>
            <person name="Levati E."/>
            <person name="Barry K.W."/>
            <person name="Belfiori B."/>
            <person name="Cichocki N."/>
            <person name="Clum A."/>
            <person name="Dockter R.B."/>
            <person name="Fauchery L."/>
            <person name="Guy J."/>
            <person name="Iotti M."/>
            <person name="Le Tacon F."/>
            <person name="Lindquist E.A."/>
            <person name="Lipzen A."/>
            <person name="Malagnac F."/>
            <person name="Mello A."/>
            <person name="Molinier V."/>
            <person name="Miyauchi S."/>
            <person name="Poulain J."/>
            <person name="Riccioni C."/>
            <person name="Rubini A."/>
            <person name="Sitrit Y."/>
            <person name="Splivallo R."/>
            <person name="Traeger S."/>
            <person name="Wang M."/>
            <person name="Zifcakova L."/>
            <person name="Wipf D."/>
            <person name="Zambonelli A."/>
            <person name="Paolocci F."/>
            <person name="Nowrousian M."/>
            <person name="Ottonello S."/>
            <person name="Baldrian P."/>
            <person name="Spatafora J.W."/>
            <person name="Henrissat B."/>
            <person name="Nagy L.G."/>
            <person name="Aury J.M."/>
            <person name="Wincker P."/>
            <person name="Grigoriev I.V."/>
            <person name="Bonfante P."/>
            <person name="Martin F.M."/>
        </authorList>
    </citation>
    <scope>NUCLEOTIDE SEQUENCE [LARGE SCALE GENOMIC DNA]</scope>
    <source>
        <strain evidence="1 2">RN42</strain>
    </source>
</reference>
<keyword evidence="2" id="KW-1185">Reference proteome</keyword>
<sequence length="318" mass="36815">MTMAGASKIPSIESLFRVEPFAYSILALSFDDLGNPLPLSVAREEDDFPGLLYDYLAQGTAREIVPCIHIREMIYQMAGHLPRTRHRSLKYMRPGSRTQCIPPLNQTVAKYLLFYFKELKPYLLSSSRKDRTAALEKIMRREGWDGMAHGYDGTGGRDSFGYGGSAHPFLMFFTHPVTYLNTRWKAGLARKEQFEMIIVAFEATLNQVKAMMRRNAGVEEIAEGVGQGQHIIAWFTDLRSHRMELLLLKYLREESVDWDVVDAVEMEERERLRTLWRSFLGKEKWAGRESYIVVRFGHWRATWPTTDWSTDDTSIIYH</sequence>
<dbReference type="Proteomes" id="UP000275078">
    <property type="component" value="Unassembled WGS sequence"/>
</dbReference>
<dbReference type="AlphaFoldDB" id="A0A3N4HG38"/>
<organism evidence="1 2">
    <name type="scientific">Ascobolus immersus RN42</name>
    <dbReference type="NCBI Taxonomy" id="1160509"/>
    <lineage>
        <taxon>Eukaryota</taxon>
        <taxon>Fungi</taxon>
        <taxon>Dikarya</taxon>
        <taxon>Ascomycota</taxon>
        <taxon>Pezizomycotina</taxon>
        <taxon>Pezizomycetes</taxon>
        <taxon>Pezizales</taxon>
        <taxon>Ascobolaceae</taxon>
        <taxon>Ascobolus</taxon>
    </lineage>
</organism>
<protein>
    <submittedName>
        <fullName evidence="1">Uncharacterized protein</fullName>
    </submittedName>
</protein>
<dbReference type="EMBL" id="ML119978">
    <property type="protein sequence ID" value="RPA71080.1"/>
    <property type="molecule type" value="Genomic_DNA"/>
</dbReference>
<evidence type="ECO:0000313" key="2">
    <source>
        <dbReference type="Proteomes" id="UP000275078"/>
    </source>
</evidence>